<organism evidence="1 2">
    <name type="scientific">Vaccinium darrowii</name>
    <dbReference type="NCBI Taxonomy" id="229202"/>
    <lineage>
        <taxon>Eukaryota</taxon>
        <taxon>Viridiplantae</taxon>
        <taxon>Streptophyta</taxon>
        <taxon>Embryophyta</taxon>
        <taxon>Tracheophyta</taxon>
        <taxon>Spermatophyta</taxon>
        <taxon>Magnoliopsida</taxon>
        <taxon>eudicotyledons</taxon>
        <taxon>Gunneridae</taxon>
        <taxon>Pentapetalae</taxon>
        <taxon>asterids</taxon>
        <taxon>Ericales</taxon>
        <taxon>Ericaceae</taxon>
        <taxon>Vaccinioideae</taxon>
        <taxon>Vaccinieae</taxon>
        <taxon>Vaccinium</taxon>
    </lineage>
</organism>
<accession>A0ACB7X0K3</accession>
<protein>
    <submittedName>
        <fullName evidence="1">Uncharacterized protein</fullName>
    </submittedName>
</protein>
<sequence length="509" mass="56158">MSEETPSSSSSSDDSGSLSAPAAAQQNIGRNRRTTGGGNLIDPGLAPEGPRHWRDVFWLGVFLLHMVGVGLILTVFGLNRFQKKDRLKIERYTSGMLQKHSGLTEDYWPLYGVAGGVGTVLGCLWLLLLGSRANLMMKFAVHILTTYLAVISVFCFWGERFLWGVAFAVGAGLQFLYVISIIDRIPFTMLVLQGAVKMVWSLPEVMRVACAFMLVMLSWLALWSFGAAGVVASKLGDGGSWWLLVVFSVSLFWTGAVLCNTVHVVVSGMVFLVLVHGGREAASMPSKPMTKSLRYAVTTSFGSICYGSLFTAAIRTLRWKIRGFRSKIGTNECLLCCVDFLFHLVETLVRFFNKYAYVQIAVHGKSFNHSARDAWELFQSTGVEALIAYDCSGAVLFMGTLLGGLITGTCAVVWARIKYPDTVTMVGATAMLMGMILVGLAMVVVESAVTSIYICYAEDPLLIHRWDTEFFNQMSETLHQRLQHRSARAREVLTTHSRLDSYTQHTLPL</sequence>
<keyword evidence="2" id="KW-1185">Reference proteome</keyword>
<evidence type="ECO:0000313" key="2">
    <source>
        <dbReference type="Proteomes" id="UP000828048"/>
    </source>
</evidence>
<dbReference type="EMBL" id="CM037152">
    <property type="protein sequence ID" value="KAH7834199.1"/>
    <property type="molecule type" value="Genomic_DNA"/>
</dbReference>
<proteinExistence type="predicted"/>
<comment type="caution">
    <text evidence="1">The sequence shown here is derived from an EMBL/GenBank/DDBJ whole genome shotgun (WGS) entry which is preliminary data.</text>
</comment>
<evidence type="ECO:0000313" key="1">
    <source>
        <dbReference type="EMBL" id="KAH7834199.1"/>
    </source>
</evidence>
<name>A0ACB7X0K3_9ERIC</name>
<dbReference type="Proteomes" id="UP000828048">
    <property type="component" value="Chromosome 2"/>
</dbReference>
<reference evidence="1 2" key="1">
    <citation type="journal article" date="2021" name="Hortic Res">
        <title>High-quality reference genome and annotation aids understanding of berry development for evergreen blueberry (Vaccinium darrowii).</title>
        <authorList>
            <person name="Yu J."/>
            <person name="Hulse-Kemp A.M."/>
            <person name="Babiker E."/>
            <person name="Staton M."/>
        </authorList>
    </citation>
    <scope>NUCLEOTIDE SEQUENCE [LARGE SCALE GENOMIC DNA]</scope>
    <source>
        <strain evidence="2">cv. NJ 8807/NJ 8810</strain>
        <tissue evidence="1">Young leaf</tissue>
    </source>
</reference>
<gene>
    <name evidence="1" type="ORF">Vadar_013696</name>
</gene>